<evidence type="ECO:0000256" key="2">
    <source>
        <dbReference type="SAM" id="Phobius"/>
    </source>
</evidence>
<dbReference type="Proteomes" id="UP000008022">
    <property type="component" value="Unassembled WGS sequence"/>
</dbReference>
<reference evidence="3" key="2">
    <citation type="submission" date="2015-06" db="UniProtKB">
        <authorList>
            <consortium name="EnsemblPlants"/>
        </authorList>
    </citation>
    <scope>IDENTIFICATION</scope>
</reference>
<keyword evidence="2" id="KW-0812">Transmembrane</keyword>
<evidence type="ECO:0000256" key="1">
    <source>
        <dbReference type="SAM" id="MobiDB-lite"/>
    </source>
</evidence>
<dbReference type="EnsemblPlants" id="ORUFI12G21690.1">
    <property type="protein sequence ID" value="ORUFI12G21690.1"/>
    <property type="gene ID" value="ORUFI12G21690"/>
</dbReference>
<dbReference type="AlphaFoldDB" id="A0A0E0RKA2"/>
<evidence type="ECO:0000313" key="3">
    <source>
        <dbReference type="EnsemblPlants" id="ORUFI12G21690.1"/>
    </source>
</evidence>
<sequence length="257" mass="26882">MAEDEFELDEEVFLDIPVDVVHSVVALAAGGGGALQPAQESGGGGGGDALHPERERALHPAEDRGGVALAVEVVPPREPDDEQGTGAGHGGEEEETDIVVGDYMERGGGDDDDVFSSTCLTTVLFTLLSIIVWAVFLYGAAKLCVNYLVPLFRQQPPPSLPSPASHTYDADADMRCPCPCPSDLQAWRNLVGEDGDAYASELSWLPPLGNASAAVLPVDTLRVAAGAGGPYHSVVALLVAAVIFAVLGYLVKHLMTH</sequence>
<protein>
    <submittedName>
        <fullName evidence="3">Uncharacterized protein</fullName>
    </submittedName>
</protein>
<feature type="region of interest" description="Disordered" evidence="1">
    <location>
        <begin position="33"/>
        <end position="52"/>
    </location>
</feature>
<dbReference type="OMA" id="ADMRCPC"/>
<accession>A0A0E0RKA2</accession>
<keyword evidence="2" id="KW-0472">Membrane</keyword>
<feature type="transmembrane region" description="Helical" evidence="2">
    <location>
        <begin position="114"/>
        <end position="141"/>
    </location>
</feature>
<feature type="region of interest" description="Disordered" evidence="1">
    <location>
        <begin position="75"/>
        <end position="94"/>
    </location>
</feature>
<evidence type="ECO:0000313" key="4">
    <source>
        <dbReference type="Proteomes" id="UP000008022"/>
    </source>
</evidence>
<proteinExistence type="predicted"/>
<name>A0A0E0RKA2_ORYRU</name>
<organism evidence="3 4">
    <name type="scientific">Oryza rufipogon</name>
    <name type="common">Brownbeard rice</name>
    <name type="synonym">Asian wild rice</name>
    <dbReference type="NCBI Taxonomy" id="4529"/>
    <lineage>
        <taxon>Eukaryota</taxon>
        <taxon>Viridiplantae</taxon>
        <taxon>Streptophyta</taxon>
        <taxon>Embryophyta</taxon>
        <taxon>Tracheophyta</taxon>
        <taxon>Spermatophyta</taxon>
        <taxon>Magnoliopsida</taxon>
        <taxon>Liliopsida</taxon>
        <taxon>Poales</taxon>
        <taxon>Poaceae</taxon>
        <taxon>BOP clade</taxon>
        <taxon>Oryzoideae</taxon>
        <taxon>Oryzeae</taxon>
        <taxon>Oryzinae</taxon>
        <taxon>Oryza</taxon>
    </lineage>
</organism>
<keyword evidence="4" id="KW-1185">Reference proteome</keyword>
<dbReference type="HOGENOM" id="CLU_077519_0_0_1"/>
<reference evidence="4" key="1">
    <citation type="submission" date="2013-06" db="EMBL/GenBank/DDBJ databases">
        <authorList>
            <person name="Zhao Q."/>
        </authorList>
    </citation>
    <scope>NUCLEOTIDE SEQUENCE</scope>
    <source>
        <strain evidence="4">cv. W1943</strain>
    </source>
</reference>
<keyword evidence="2" id="KW-1133">Transmembrane helix</keyword>
<feature type="transmembrane region" description="Helical" evidence="2">
    <location>
        <begin position="231"/>
        <end position="251"/>
    </location>
</feature>
<dbReference type="Gramene" id="ORUFI12G21690.1">
    <property type="protein sequence ID" value="ORUFI12G21690.1"/>
    <property type="gene ID" value="ORUFI12G21690"/>
</dbReference>